<dbReference type="InterPro" id="IPR036318">
    <property type="entry name" value="FAD-bd_PCMH-like_sf"/>
</dbReference>
<evidence type="ECO:0000259" key="5">
    <source>
        <dbReference type="Pfam" id="PF02913"/>
    </source>
</evidence>
<keyword evidence="4" id="KW-0560">Oxidoreductase</keyword>
<dbReference type="EMBL" id="OZ037947">
    <property type="protein sequence ID" value="CAL1707481.1"/>
    <property type="molecule type" value="Genomic_DNA"/>
</dbReference>
<sequence>MLYLLPQCAATLRSRRPLPHFSDKAFTSRQLLKNSIESVTQRMYSETNIPNPRTRHAYRWGMQLVTVALSVAMGYALVQDDLGNIAINRNHFKYASPKELRRAISELHEEFPGDVTTDPDVLKRYGFSANSYLPASPHAVIVCVHSTEDVVKVINIARRYRVPVVPYSGATSIEGHFSGMPDVHDIGRWRSGLSSRYAMGGYQPNPQKQGYPIVLPTGSRTWCYDRRNDWHGLFRDECSPLWYRESGVIPERDCLIHWSGRDAGYCHLRDYMTGACTDHQSSDGQFPDVQRAVNAVQEILNSHNGSHIQCVELLDDQMIAHINAAGFVSRKYPVLDTLFLKLQRTEATIGETAESIQETTDVCVPVSRLPQLVYETKKDLTEAKIQSTIVGHVGNGNFHSSLIFHKDDELPAIAAAVHRLVERTIALDGTCTGEHGIGIGKNEYLIDELGRNTVEFMRTIKAAVDSQNILNPGKLYPEFDQSEQ</sequence>
<organism evidence="6 7">
    <name type="scientific">Somion occarium</name>
    <dbReference type="NCBI Taxonomy" id="3059160"/>
    <lineage>
        <taxon>Eukaryota</taxon>
        <taxon>Fungi</taxon>
        <taxon>Dikarya</taxon>
        <taxon>Basidiomycota</taxon>
        <taxon>Agaricomycotina</taxon>
        <taxon>Agaricomycetes</taxon>
        <taxon>Polyporales</taxon>
        <taxon>Cerrenaceae</taxon>
        <taxon>Somion</taxon>
    </lineage>
</organism>
<dbReference type="Gene3D" id="3.30.70.2740">
    <property type="match status" value="1"/>
</dbReference>
<reference evidence="7" key="1">
    <citation type="submission" date="2024-04" db="EMBL/GenBank/DDBJ databases">
        <authorList>
            <person name="Shaw F."/>
            <person name="Minotto A."/>
        </authorList>
    </citation>
    <scope>NUCLEOTIDE SEQUENCE [LARGE SCALE GENOMIC DNA]</scope>
</reference>
<accession>A0ABP1DI25</accession>
<dbReference type="SUPFAM" id="SSF55103">
    <property type="entry name" value="FAD-linked oxidases, C-terminal domain"/>
    <property type="match status" value="1"/>
</dbReference>
<dbReference type="InterPro" id="IPR016164">
    <property type="entry name" value="FAD-linked_Oxase-like_C"/>
</dbReference>
<evidence type="ECO:0000256" key="1">
    <source>
        <dbReference type="ARBA" id="ARBA00001974"/>
    </source>
</evidence>
<dbReference type="SUPFAM" id="SSF56176">
    <property type="entry name" value="FAD-binding/transporter-associated domain-like"/>
    <property type="match status" value="1"/>
</dbReference>
<keyword evidence="7" id="KW-1185">Reference proteome</keyword>
<evidence type="ECO:0000313" key="6">
    <source>
        <dbReference type="EMBL" id="CAL1707481.1"/>
    </source>
</evidence>
<dbReference type="PANTHER" id="PTHR11748:SF111">
    <property type="entry name" value="D-LACTATE DEHYDROGENASE, MITOCHONDRIAL-RELATED"/>
    <property type="match status" value="1"/>
</dbReference>
<dbReference type="Gene3D" id="3.30.43.10">
    <property type="entry name" value="Uridine Diphospho-n-acetylenolpyruvylglucosamine Reductase, domain 2"/>
    <property type="match status" value="1"/>
</dbReference>
<dbReference type="Pfam" id="PF02913">
    <property type="entry name" value="FAD-oxidase_C"/>
    <property type="match status" value="1"/>
</dbReference>
<proteinExistence type="predicted"/>
<feature type="domain" description="FAD-binding oxidoreductase/transferase type 4 C-terminal" evidence="5">
    <location>
        <begin position="350"/>
        <end position="475"/>
    </location>
</feature>
<gene>
    <name evidence="6" type="ORF">GFSPODELE1_LOCUS6389</name>
</gene>
<dbReference type="InterPro" id="IPR016171">
    <property type="entry name" value="Vanillyl_alc_oxidase_C-sub2"/>
</dbReference>
<dbReference type="PANTHER" id="PTHR11748">
    <property type="entry name" value="D-LACTATE DEHYDROGENASE"/>
    <property type="match status" value="1"/>
</dbReference>
<evidence type="ECO:0000256" key="3">
    <source>
        <dbReference type="ARBA" id="ARBA00022827"/>
    </source>
</evidence>
<dbReference type="Gene3D" id="1.10.45.10">
    <property type="entry name" value="Vanillyl-alcohol Oxidase, Chain A, domain 4"/>
    <property type="match status" value="1"/>
</dbReference>
<name>A0ABP1DI25_9APHY</name>
<evidence type="ECO:0000256" key="2">
    <source>
        <dbReference type="ARBA" id="ARBA00022630"/>
    </source>
</evidence>
<dbReference type="Proteomes" id="UP001497453">
    <property type="component" value="Chromosome 4"/>
</dbReference>
<evidence type="ECO:0000256" key="4">
    <source>
        <dbReference type="ARBA" id="ARBA00023002"/>
    </source>
</evidence>
<dbReference type="InterPro" id="IPR004113">
    <property type="entry name" value="FAD-bd_oxidored_4_C"/>
</dbReference>
<keyword evidence="2" id="KW-0285">Flavoprotein</keyword>
<keyword evidence="3" id="KW-0274">FAD</keyword>
<comment type="cofactor">
    <cofactor evidence="1">
        <name>FAD</name>
        <dbReference type="ChEBI" id="CHEBI:57692"/>
    </cofactor>
</comment>
<dbReference type="InterPro" id="IPR016167">
    <property type="entry name" value="FAD-bd_PCMH_sub1"/>
</dbReference>
<protein>
    <recommendedName>
        <fullName evidence="5">FAD-binding oxidoreductase/transferase type 4 C-terminal domain-containing protein</fullName>
    </recommendedName>
</protein>
<evidence type="ECO:0000313" key="7">
    <source>
        <dbReference type="Proteomes" id="UP001497453"/>
    </source>
</evidence>